<evidence type="ECO:0000256" key="5">
    <source>
        <dbReference type="ARBA" id="ARBA00022491"/>
    </source>
</evidence>
<dbReference type="GO" id="GO:0000289">
    <property type="term" value="P:nuclear-transcribed mRNA poly(A) tail shortening"/>
    <property type="evidence" value="ECO:0007669"/>
    <property type="project" value="UniProtKB-ARBA"/>
</dbReference>
<dbReference type="Gene3D" id="2.30.30.1020">
    <property type="entry name" value="CCR4-NOT complex subunit 2/3/5, C-terminal domain"/>
    <property type="match status" value="1"/>
</dbReference>
<comment type="subcellular location">
    <subcellularLocation>
        <location evidence="2 10">Cytoplasm</location>
    </subcellularLocation>
    <subcellularLocation>
        <location evidence="1 10">Nucleus</location>
    </subcellularLocation>
</comment>
<feature type="compositionally biased region" description="Low complexity" evidence="12">
    <location>
        <begin position="377"/>
        <end position="405"/>
    </location>
</feature>
<comment type="caution">
    <text evidence="15">The sequence shown here is derived from an EMBL/GenBank/DDBJ whole genome shotgun (WGS) entry which is preliminary data.</text>
</comment>
<keyword evidence="9 10" id="KW-0539">Nucleus</keyword>
<dbReference type="InterPro" id="IPR038635">
    <property type="entry name" value="CCR4-NOT_su2/3/5_C_sf"/>
</dbReference>
<keyword evidence="16" id="KW-1185">Reference proteome</keyword>
<dbReference type="InterPro" id="IPR012270">
    <property type="entry name" value="CCR4-NOT_su3/5"/>
</dbReference>
<dbReference type="Pfam" id="PF04153">
    <property type="entry name" value="NOT2_3_5_C"/>
    <property type="match status" value="1"/>
</dbReference>
<evidence type="ECO:0000259" key="14">
    <source>
        <dbReference type="Pfam" id="PF04153"/>
    </source>
</evidence>
<keyword evidence="7 10" id="KW-0805">Transcription regulation</keyword>
<dbReference type="GO" id="GO:0030015">
    <property type="term" value="C:CCR4-NOT core complex"/>
    <property type="evidence" value="ECO:0007669"/>
    <property type="project" value="UniProtKB-UniRule"/>
</dbReference>
<dbReference type="GO" id="GO:0006355">
    <property type="term" value="P:regulation of DNA-templated transcription"/>
    <property type="evidence" value="ECO:0007669"/>
    <property type="project" value="InterPro"/>
</dbReference>
<feature type="compositionally biased region" description="Low complexity" evidence="12">
    <location>
        <begin position="430"/>
        <end position="439"/>
    </location>
</feature>
<dbReference type="EMBL" id="LKCN02000001">
    <property type="protein sequence ID" value="RCI15875.1"/>
    <property type="molecule type" value="Genomic_DNA"/>
</dbReference>
<name>A0A367LN55_9HYPO</name>
<dbReference type="PIRSF" id="PIRSF005290">
    <property type="entry name" value="NOT_su_3_5"/>
    <property type="match status" value="1"/>
</dbReference>
<feature type="domain" description="NOT2/NOT3/NOT5 C-terminal" evidence="14">
    <location>
        <begin position="561"/>
        <end position="689"/>
    </location>
</feature>
<dbReference type="PANTHER" id="PTHR23326">
    <property type="entry name" value="CCR4 NOT-RELATED"/>
    <property type="match status" value="1"/>
</dbReference>
<dbReference type="Proteomes" id="UP000253664">
    <property type="component" value="Unassembled WGS sequence"/>
</dbReference>
<dbReference type="InterPro" id="IPR040168">
    <property type="entry name" value="Not2/3/5"/>
</dbReference>
<evidence type="ECO:0000256" key="2">
    <source>
        <dbReference type="ARBA" id="ARBA00004496"/>
    </source>
</evidence>
<dbReference type="GO" id="GO:0000932">
    <property type="term" value="C:P-body"/>
    <property type="evidence" value="ECO:0007669"/>
    <property type="project" value="UniProtKB-UniRule"/>
</dbReference>
<accession>A0A367LN55</accession>
<feature type="compositionally biased region" description="Low complexity" evidence="12">
    <location>
        <begin position="453"/>
        <end position="477"/>
    </location>
</feature>
<comment type="similarity">
    <text evidence="3 10">Belongs to the CNOT2/3/5 family.</text>
</comment>
<feature type="compositionally biased region" description="Low complexity" evidence="12">
    <location>
        <begin position="352"/>
        <end position="361"/>
    </location>
</feature>
<dbReference type="FunFam" id="2.30.30.1020:FF:000006">
    <property type="entry name" value="CCR4-NOT transcription complex, subunit 3"/>
    <property type="match status" value="1"/>
</dbReference>
<evidence type="ECO:0000256" key="9">
    <source>
        <dbReference type="ARBA" id="ARBA00023242"/>
    </source>
</evidence>
<proteinExistence type="inferred from homology"/>
<evidence type="ECO:0000256" key="11">
    <source>
        <dbReference type="SAM" id="Coils"/>
    </source>
</evidence>
<dbReference type="GO" id="GO:0005634">
    <property type="term" value="C:nucleus"/>
    <property type="evidence" value="ECO:0007669"/>
    <property type="project" value="UniProtKB-SubCell"/>
</dbReference>
<dbReference type="STRING" id="1330021.A0A367LN55"/>
<dbReference type="AlphaFoldDB" id="A0A367LN55"/>
<evidence type="ECO:0000256" key="12">
    <source>
        <dbReference type="SAM" id="MobiDB-lite"/>
    </source>
</evidence>
<feature type="compositionally biased region" description="Acidic residues" evidence="12">
    <location>
        <begin position="226"/>
        <end position="235"/>
    </location>
</feature>
<dbReference type="Pfam" id="PF04065">
    <property type="entry name" value="Not3"/>
    <property type="match status" value="1"/>
</dbReference>
<evidence type="ECO:0000256" key="1">
    <source>
        <dbReference type="ARBA" id="ARBA00004123"/>
    </source>
</evidence>
<reference evidence="15 16" key="1">
    <citation type="journal article" date="2015" name="BMC Genomics">
        <title>Insights from the genome of Ophiocordyceps polyrhachis-furcata to pathogenicity and host specificity in insect fungi.</title>
        <authorList>
            <person name="Wichadakul D."/>
            <person name="Kobmoo N."/>
            <person name="Ingsriswang S."/>
            <person name="Tangphatsornruang S."/>
            <person name="Chantasingh D."/>
            <person name="Luangsa-ard J.J."/>
            <person name="Eurwilaichitr L."/>
        </authorList>
    </citation>
    <scope>NUCLEOTIDE SEQUENCE [LARGE SCALE GENOMIC DNA]</scope>
    <source>
        <strain evidence="15 16">BCC 54312</strain>
    </source>
</reference>
<evidence type="ECO:0000256" key="6">
    <source>
        <dbReference type="ARBA" id="ARBA00022553"/>
    </source>
</evidence>
<evidence type="ECO:0000256" key="4">
    <source>
        <dbReference type="ARBA" id="ARBA00022490"/>
    </source>
</evidence>
<feature type="domain" description="CCR4-Not complex component Not N-terminal" evidence="13">
    <location>
        <begin position="3"/>
        <end position="231"/>
    </location>
</feature>
<feature type="region of interest" description="Disordered" evidence="12">
    <location>
        <begin position="226"/>
        <end position="312"/>
    </location>
</feature>
<organism evidence="15 16">
    <name type="scientific">Ophiocordyceps polyrhachis-furcata BCC 54312</name>
    <dbReference type="NCBI Taxonomy" id="1330021"/>
    <lineage>
        <taxon>Eukaryota</taxon>
        <taxon>Fungi</taxon>
        <taxon>Dikarya</taxon>
        <taxon>Ascomycota</taxon>
        <taxon>Pezizomycotina</taxon>
        <taxon>Sordariomycetes</taxon>
        <taxon>Hypocreomycetidae</taxon>
        <taxon>Hypocreales</taxon>
        <taxon>Ophiocordycipitaceae</taxon>
        <taxon>Ophiocordyceps</taxon>
    </lineage>
</organism>
<evidence type="ECO:0000256" key="8">
    <source>
        <dbReference type="ARBA" id="ARBA00023163"/>
    </source>
</evidence>
<sequence length="693" mass="74316">MAARKLQQEVDKCFKKVAEGVAEFEAIYEKIEQSNNPAQKEKLEDNLKREIKKLQRLRDQIKTWAASNDIKDKAPLLEHRKLIETQMEKFKAVEKAMKTKAYSKEGLSAAAKLDPKEQAKVEASEFLSSMVDELEQQIEALEAEGESIQATMKKGKNQGSKADRMAEIERVIDRHKWHQGKLELIRRSLENGGIETDQVNDLEESIRYYVSDGMTDDYMQDDEMYNDLNLDDDEGVFGMNQDGEKNSSLDTQSVQDEATEPEPPAKASGRRAQRVEADAATASGSGSIGGSIGGGSGSGSGRKATMPTKSPLPALATLHTPLSTIGGGATSGPAMKPAAVPTRPAGEGLKYASAAAAAAASDRNNVGIAPLPPPPGGSSVLPVPATQQAKTSATSSPASTSVQPAESKPAASDSEPAPSTSRSSRRSRSAGKQAAAAAAAAASATAAAAAAAAAAAVTATATAPTESSSSSSSSSDTTRPDGRSAASAAAAAASRVDVAPASQANGGGANGIKPIAEEPEEESIYHLPAALHDLLDSYETARKRPAHSSAAPSSVRMMAASQATCPETADAEVPRTYRPDLPALNMGSGFPREPLPIFDDPRLYSRIDPDTLFYVFYYKQGTAQQYLAAKALKDQSWRFHKQYQTWFQRHEEPKNITEEFEQGTYRFFDYESTWMNRRKADFKFAYKFLEDDI</sequence>
<feature type="region of interest" description="Disordered" evidence="12">
    <location>
        <begin position="326"/>
        <end position="439"/>
    </location>
</feature>
<dbReference type="InterPro" id="IPR007282">
    <property type="entry name" value="NOT2/3/5_C"/>
</dbReference>
<feature type="compositionally biased region" description="Gly residues" evidence="12">
    <location>
        <begin position="286"/>
        <end position="300"/>
    </location>
</feature>
<evidence type="ECO:0000256" key="3">
    <source>
        <dbReference type="ARBA" id="ARBA00007682"/>
    </source>
</evidence>
<feature type="region of interest" description="Disordered" evidence="12">
    <location>
        <begin position="453"/>
        <end position="491"/>
    </location>
</feature>
<keyword evidence="6" id="KW-0597">Phosphoprotein</keyword>
<feature type="coiled-coil region" evidence="11">
    <location>
        <begin position="40"/>
        <end position="67"/>
    </location>
</feature>
<feature type="coiled-coil region" evidence="11">
    <location>
        <begin position="124"/>
        <end position="158"/>
    </location>
</feature>
<keyword evidence="5 10" id="KW-0678">Repressor</keyword>
<keyword evidence="8 10" id="KW-0804">Transcription</keyword>
<dbReference type="InterPro" id="IPR007207">
    <property type="entry name" value="Not_N"/>
</dbReference>
<evidence type="ECO:0000256" key="10">
    <source>
        <dbReference type="PIRNR" id="PIRNR005290"/>
    </source>
</evidence>
<keyword evidence="4 10" id="KW-0963">Cytoplasm</keyword>
<protein>
    <recommendedName>
        <fullName evidence="10">General negative regulator of transcription subunit</fullName>
    </recommendedName>
</protein>
<evidence type="ECO:0000313" key="16">
    <source>
        <dbReference type="Proteomes" id="UP000253664"/>
    </source>
</evidence>
<comment type="function">
    <text evidence="10">Acts as component of the CCR4-NOT core complex, which in the nucleus seems to be a general transcription factor, and in the cytoplasm the major mRNA deadenylase involved in mRNA turnover. The NOT protein subcomplex negatively regulates the basal and activated transcription of many genes. Preferentially affects TC-type TATA element-dependent transcription. Could directly or indirectly inhibit component(s) of the general transcription machinery.</text>
</comment>
<evidence type="ECO:0000313" key="15">
    <source>
        <dbReference type="EMBL" id="RCI15875.1"/>
    </source>
</evidence>
<keyword evidence="11" id="KW-0175">Coiled coil</keyword>
<evidence type="ECO:0000256" key="7">
    <source>
        <dbReference type="ARBA" id="ARBA00023015"/>
    </source>
</evidence>
<evidence type="ECO:0000259" key="13">
    <source>
        <dbReference type="Pfam" id="PF04065"/>
    </source>
</evidence>
<dbReference type="OrthoDB" id="293823at2759"/>
<gene>
    <name evidence="15" type="ORF">L249_1936</name>
</gene>
<keyword evidence="10" id="KW-0010">Activator</keyword>